<dbReference type="Proteomes" id="UP001172457">
    <property type="component" value="Chromosome 5"/>
</dbReference>
<evidence type="ECO:0000313" key="1">
    <source>
        <dbReference type="EMBL" id="KAJ9547925.1"/>
    </source>
</evidence>
<evidence type="ECO:0000313" key="2">
    <source>
        <dbReference type="Proteomes" id="UP001172457"/>
    </source>
</evidence>
<name>A0AA38WDA8_9ASTR</name>
<dbReference type="AlphaFoldDB" id="A0AA38WDA8"/>
<protein>
    <submittedName>
        <fullName evidence="1">Uncharacterized protein</fullName>
    </submittedName>
</protein>
<dbReference type="EMBL" id="JARYMX010000005">
    <property type="protein sequence ID" value="KAJ9547925.1"/>
    <property type="molecule type" value="Genomic_DNA"/>
</dbReference>
<keyword evidence="2" id="KW-1185">Reference proteome</keyword>
<proteinExistence type="predicted"/>
<comment type="caution">
    <text evidence="1">The sequence shown here is derived from an EMBL/GenBank/DDBJ whole genome shotgun (WGS) entry which is preliminary data.</text>
</comment>
<accession>A0AA38WDA8</accession>
<sequence length="245" mass="27880">MDLEHFNQNYVVLMGIVPKFRFQNYSSILQLMYKSLALLYPILIKLVQVKFQHEEQSAYETHSSVIIMSGVALIIAISHMHPWDFVVYNGSHAKLNEESLLAYPLHDPNSCFLLLGNSCAPLACANTVYSSQSQLDWISDCIFTPWSAGCNIYDYIKLRGNERSMQLGRVIYLYETYAFVPAIERMVMIKKVRMFEPAVPPAGVSRKQRKQKVPEAAARLPTAFRGFAPINPGKVYRQLKHAALT</sequence>
<gene>
    <name evidence="1" type="ORF">OSB04_020468</name>
</gene>
<reference evidence="1" key="1">
    <citation type="submission" date="2023-03" db="EMBL/GenBank/DDBJ databases">
        <title>Chromosome-scale reference genome and RAD-based genetic map of yellow starthistle (Centaurea solstitialis) reveal putative structural variation and QTLs associated with invader traits.</title>
        <authorList>
            <person name="Reatini B."/>
            <person name="Cang F.A."/>
            <person name="Jiang Q."/>
            <person name="Mckibben M.T.W."/>
            <person name="Barker M.S."/>
            <person name="Rieseberg L.H."/>
            <person name="Dlugosch K.M."/>
        </authorList>
    </citation>
    <scope>NUCLEOTIDE SEQUENCE</scope>
    <source>
        <strain evidence="1">CAN-66</strain>
        <tissue evidence="1">Leaf</tissue>
    </source>
</reference>
<organism evidence="1 2">
    <name type="scientific">Centaurea solstitialis</name>
    <name type="common">yellow star-thistle</name>
    <dbReference type="NCBI Taxonomy" id="347529"/>
    <lineage>
        <taxon>Eukaryota</taxon>
        <taxon>Viridiplantae</taxon>
        <taxon>Streptophyta</taxon>
        <taxon>Embryophyta</taxon>
        <taxon>Tracheophyta</taxon>
        <taxon>Spermatophyta</taxon>
        <taxon>Magnoliopsida</taxon>
        <taxon>eudicotyledons</taxon>
        <taxon>Gunneridae</taxon>
        <taxon>Pentapetalae</taxon>
        <taxon>asterids</taxon>
        <taxon>campanulids</taxon>
        <taxon>Asterales</taxon>
        <taxon>Asteraceae</taxon>
        <taxon>Carduoideae</taxon>
        <taxon>Cardueae</taxon>
        <taxon>Centaureinae</taxon>
        <taxon>Centaurea</taxon>
    </lineage>
</organism>